<accession>A0A849CCB2</accession>
<dbReference type="InterPro" id="IPR007624">
    <property type="entry name" value="RNA_pol_sigma70_r3"/>
</dbReference>
<dbReference type="Pfam" id="PF04539">
    <property type="entry name" value="Sigma70_r3"/>
    <property type="match status" value="1"/>
</dbReference>
<dbReference type="PANTHER" id="PTHR30385:SF4">
    <property type="entry name" value="RNA POLYMERASE SIGMA-E FACTOR"/>
    <property type="match status" value="1"/>
</dbReference>
<dbReference type="PANTHER" id="PTHR30385">
    <property type="entry name" value="SIGMA FACTOR F FLAGELLAR"/>
    <property type="match status" value="1"/>
</dbReference>
<dbReference type="NCBIfam" id="TIGR02980">
    <property type="entry name" value="SigBFG"/>
    <property type="match status" value="1"/>
</dbReference>
<dbReference type="CDD" id="cd06171">
    <property type="entry name" value="Sigma70_r4"/>
    <property type="match status" value="1"/>
</dbReference>
<dbReference type="NCBIfam" id="TIGR02937">
    <property type="entry name" value="sigma70-ECF"/>
    <property type="match status" value="1"/>
</dbReference>
<organism evidence="8 9">
    <name type="scientific">Nocardia uniformis</name>
    <dbReference type="NCBI Taxonomy" id="53432"/>
    <lineage>
        <taxon>Bacteria</taxon>
        <taxon>Bacillati</taxon>
        <taxon>Actinomycetota</taxon>
        <taxon>Actinomycetes</taxon>
        <taxon>Mycobacteriales</taxon>
        <taxon>Nocardiaceae</taxon>
        <taxon>Nocardia</taxon>
    </lineage>
</organism>
<dbReference type="GO" id="GO:0003677">
    <property type="term" value="F:DNA binding"/>
    <property type="evidence" value="ECO:0007669"/>
    <property type="project" value="UniProtKB-KW"/>
</dbReference>
<dbReference type="GO" id="GO:0006352">
    <property type="term" value="P:DNA-templated transcription initiation"/>
    <property type="evidence" value="ECO:0007669"/>
    <property type="project" value="InterPro"/>
</dbReference>
<feature type="domain" description="RNA polymerase sigma-70 region 4" evidence="7">
    <location>
        <begin position="214"/>
        <end position="262"/>
    </location>
</feature>
<dbReference type="InterPro" id="IPR007627">
    <property type="entry name" value="RNA_pol_sigma70_r2"/>
</dbReference>
<dbReference type="InterPro" id="IPR000943">
    <property type="entry name" value="RNA_pol_sigma70"/>
</dbReference>
<keyword evidence="3" id="KW-0238">DNA-binding</keyword>
<keyword evidence="2" id="KW-0731">Sigma factor</keyword>
<dbReference type="InterPro" id="IPR007630">
    <property type="entry name" value="RNA_pol_sigma70_r4"/>
</dbReference>
<dbReference type="InterPro" id="IPR014284">
    <property type="entry name" value="RNA_pol_sigma-70_dom"/>
</dbReference>
<dbReference type="Gene3D" id="1.20.140.160">
    <property type="match status" value="1"/>
</dbReference>
<dbReference type="EMBL" id="JABELX010000004">
    <property type="protein sequence ID" value="NNH70631.1"/>
    <property type="molecule type" value="Genomic_DNA"/>
</dbReference>
<proteinExistence type="predicted"/>
<keyword evidence="9" id="KW-1185">Reference proteome</keyword>
<dbReference type="AlphaFoldDB" id="A0A849CCB2"/>
<evidence type="ECO:0000256" key="1">
    <source>
        <dbReference type="ARBA" id="ARBA00023015"/>
    </source>
</evidence>
<comment type="caution">
    <text evidence="8">The sequence shown here is derived from an EMBL/GenBank/DDBJ whole genome shotgun (WGS) entry which is preliminary data.</text>
</comment>
<feature type="domain" description="RNA polymerase sigma-70 region 2" evidence="6">
    <location>
        <begin position="48"/>
        <end position="114"/>
    </location>
</feature>
<dbReference type="SUPFAM" id="SSF88659">
    <property type="entry name" value="Sigma3 and sigma4 domains of RNA polymerase sigma factors"/>
    <property type="match status" value="2"/>
</dbReference>
<sequence>MPITDARPNRSQRPSDTYDNIEPWFEKLAAVEPDDPHRKQIREHILELCLPLAEHIARRFTGRGEEFDDLNQIATLGLVLAVDRFDVTRGSSFLSYAVPTIMGEVRRHFRDHTWSVRVPRRTKEIQRSIGPAVERLSHRLERMPTAREIAAELDVEITEVTQALIAGNAYKAQSLDAVIQHEDDSGTNAALDSLGTEEHCYELTEDAMAVRPLIAALPERDRRVLDMRYYQHMTQTQIAEQLSVSQMQVSRILSRTLATLRKQALAEPRAA</sequence>
<dbReference type="Pfam" id="PF04545">
    <property type="entry name" value="Sigma70_r4"/>
    <property type="match status" value="1"/>
</dbReference>
<feature type="domain" description="RNA polymerase sigma-70 region 3" evidence="5">
    <location>
        <begin position="132"/>
        <end position="185"/>
    </location>
</feature>
<dbReference type="PRINTS" id="PR00046">
    <property type="entry name" value="SIGMA70FCT"/>
</dbReference>
<dbReference type="SUPFAM" id="SSF88946">
    <property type="entry name" value="Sigma2 domain of RNA polymerase sigma factors"/>
    <property type="match status" value="1"/>
</dbReference>
<dbReference type="Proteomes" id="UP000586827">
    <property type="component" value="Unassembled WGS sequence"/>
</dbReference>
<dbReference type="InterPro" id="IPR013324">
    <property type="entry name" value="RNA_pol_sigma_r3/r4-like"/>
</dbReference>
<dbReference type="InterPro" id="IPR013325">
    <property type="entry name" value="RNA_pol_sigma_r2"/>
</dbReference>
<keyword evidence="4" id="KW-0804">Transcription</keyword>
<evidence type="ECO:0000259" key="6">
    <source>
        <dbReference type="Pfam" id="PF04542"/>
    </source>
</evidence>
<evidence type="ECO:0000256" key="3">
    <source>
        <dbReference type="ARBA" id="ARBA00023125"/>
    </source>
</evidence>
<evidence type="ECO:0000259" key="5">
    <source>
        <dbReference type="Pfam" id="PF04539"/>
    </source>
</evidence>
<dbReference type="Pfam" id="PF04542">
    <property type="entry name" value="Sigma70_r2"/>
    <property type="match status" value="1"/>
</dbReference>
<dbReference type="GO" id="GO:0016987">
    <property type="term" value="F:sigma factor activity"/>
    <property type="evidence" value="ECO:0007669"/>
    <property type="project" value="UniProtKB-KW"/>
</dbReference>
<reference evidence="8 9" key="1">
    <citation type="submission" date="2020-05" db="EMBL/GenBank/DDBJ databases">
        <title>MicrobeNet Type strains.</title>
        <authorList>
            <person name="Nicholson A.C."/>
        </authorList>
    </citation>
    <scope>NUCLEOTIDE SEQUENCE [LARGE SCALE GENOMIC DNA]</scope>
    <source>
        <strain evidence="8 9">JCM 3224</strain>
    </source>
</reference>
<dbReference type="Gene3D" id="1.20.120.1810">
    <property type="match status" value="1"/>
</dbReference>
<evidence type="ECO:0000259" key="7">
    <source>
        <dbReference type="Pfam" id="PF04545"/>
    </source>
</evidence>
<evidence type="ECO:0000256" key="2">
    <source>
        <dbReference type="ARBA" id="ARBA00023082"/>
    </source>
</evidence>
<dbReference type="RefSeq" id="WP_067522574.1">
    <property type="nucleotide sequence ID" value="NZ_JABELX010000004.1"/>
</dbReference>
<dbReference type="InterPro" id="IPR014322">
    <property type="entry name" value="RNA_pol_sigma-B/F/G"/>
</dbReference>
<gene>
    <name evidence="8" type="ORF">HLB23_12280</name>
</gene>
<keyword evidence="1" id="KW-0805">Transcription regulation</keyword>
<name>A0A849CCB2_9NOCA</name>
<protein>
    <submittedName>
        <fullName evidence="8">RNA polymerase sigma factor SigF</fullName>
    </submittedName>
</protein>
<evidence type="ECO:0000313" key="8">
    <source>
        <dbReference type="EMBL" id="NNH70631.1"/>
    </source>
</evidence>
<evidence type="ECO:0000313" key="9">
    <source>
        <dbReference type="Proteomes" id="UP000586827"/>
    </source>
</evidence>
<evidence type="ECO:0000256" key="4">
    <source>
        <dbReference type="ARBA" id="ARBA00023163"/>
    </source>
</evidence>